<feature type="domain" description="MoaB/Mog" evidence="2">
    <location>
        <begin position="4"/>
        <end position="169"/>
    </location>
</feature>
<dbReference type="SMART" id="SM00852">
    <property type="entry name" value="MoCF_biosynth"/>
    <property type="match status" value="1"/>
</dbReference>
<dbReference type="Gene3D" id="3.40.980.10">
    <property type="entry name" value="MoaB/Mog-like domain"/>
    <property type="match status" value="1"/>
</dbReference>
<dbReference type="InterPro" id="IPR036653">
    <property type="entry name" value="CinA-like_C"/>
</dbReference>
<dbReference type="RefSeq" id="WP_123779443.1">
    <property type="nucleotide sequence ID" value="NZ_RKMG01000005.1"/>
</dbReference>
<dbReference type="InterPro" id="IPR050101">
    <property type="entry name" value="CinA"/>
</dbReference>
<dbReference type="InterPro" id="IPR001453">
    <property type="entry name" value="MoaB/Mog_dom"/>
</dbReference>
<dbReference type="AlphaFoldDB" id="A0A3N4GHW4"/>
<dbReference type="EMBL" id="RKMG01000005">
    <property type="protein sequence ID" value="RPA61298.1"/>
    <property type="molecule type" value="Genomic_DNA"/>
</dbReference>
<dbReference type="NCBIfam" id="NF001813">
    <property type="entry name" value="PRK00549.1"/>
    <property type="match status" value="1"/>
</dbReference>
<dbReference type="Gene3D" id="3.90.950.20">
    <property type="entry name" value="CinA-like"/>
    <property type="match status" value="1"/>
</dbReference>
<evidence type="ECO:0000256" key="1">
    <source>
        <dbReference type="HAMAP-Rule" id="MF_00226"/>
    </source>
</evidence>
<dbReference type="SUPFAM" id="SSF53218">
    <property type="entry name" value="Molybdenum cofactor biosynthesis proteins"/>
    <property type="match status" value="1"/>
</dbReference>
<dbReference type="InterPro" id="IPR041424">
    <property type="entry name" value="CinA_KH"/>
</dbReference>
<dbReference type="Pfam" id="PF02464">
    <property type="entry name" value="CinA"/>
    <property type="match status" value="1"/>
</dbReference>
<reference evidence="3 4" key="1">
    <citation type="submission" date="2018-11" db="EMBL/GenBank/DDBJ databases">
        <title>Aerococcus sp. SJQ22, whole genome shotgun sequence.</title>
        <authorList>
            <person name="Sun L."/>
            <person name="Gao X."/>
            <person name="Chen W."/>
            <person name="Huang K."/>
        </authorList>
    </citation>
    <scope>NUCLEOTIDE SEQUENCE [LARGE SCALE GENOMIC DNA]</scope>
    <source>
        <strain evidence="3 4">SJQ22</strain>
    </source>
</reference>
<dbReference type="InterPro" id="IPR036425">
    <property type="entry name" value="MoaB/Mog-like_dom_sf"/>
</dbReference>
<dbReference type="Gene3D" id="3.30.70.2860">
    <property type="match status" value="1"/>
</dbReference>
<dbReference type="HAMAP" id="MF_00226_B">
    <property type="entry name" value="CinA_B"/>
    <property type="match status" value="1"/>
</dbReference>
<evidence type="ECO:0000313" key="3">
    <source>
        <dbReference type="EMBL" id="RPA61298.1"/>
    </source>
</evidence>
<organism evidence="3 4">
    <name type="scientific">Aerococcus agrisoli</name>
    <dbReference type="NCBI Taxonomy" id="2487350"/>
    <lineage>
        <taxon>Bacteria</taxon>
        <taxon>Bacillati</taxon>
        <taxon>Bacillota</taxon>
        <taxon>Bacilli</taxon>
        <taxon>Lactobacillales</taxon>
        <taxon>Aerococcaceae</taxon>
        <taxon>Aerococcus</taxon>
    </lineage>
</organism>
<dbReference type="PIRSF" id="PIRSF006728">
    <property type="entry name" value="CinA"/>
    <property type="match status" value="1"/>
</dbReference>
<dbReference type="NCBIfam" id="TIGR00199">
    <property type="entry name" value="PncC_domain"/>
    <property type="match status" value="1"/>
</dbReference>
<comment type="similarity">
    <text evidence="1">Belongs to the CinA family.</text>
</comment>
<gene>
    <name evidence="1" type="primary">cinA</name>
    <name evidence="3" type="ORF">EF384_02655</name>
</gene>
<comment type="caution">
    <text evidence="3">The sequence shown here is derived from an EMBL/GenBank/DDBJ whole genome shotgun (WGS) entry which is preliminary data.</text>
</comment>
<dbReference type="SUPFAM" id="SSF142433">
    <property type="entry name" value="CinA-like"/>
    <property type="match status" value="1"/>
</dbReference>
<name>A0A3N4GHW4_9LACT</name>
<dbReference type="InterPro" id="IPR008136">
    <property type="entry name" value="CinA_C"/>
</dbReference>
<evidence type="ECO:0000259" key="2">
    <source>
        <dbReference type="SMART" id="SM00852"/>
    </source>
</evidence>
<dbReference type="CDD" id="cd00885">
    <property type="entry name" value="cinA"/>
    <property type="match status" value="1"/>
</dbReference>
<evidence type="ECO:0000313" key="4">
    <source>
        <dbReference type="Proteomes" id="UP000273977"/>
    </source>
</evidence>
<dbReference type="NCBIfam" id="TIGR00177">
    <property type="entry name" value="molyb_syn"/>
    <property type="match status" value="1"/>
</dbReference>
<protein>
    <recommendedName>
        <fullName evidence="1">Putative competence-damage inducible protein</fullName>
    </recommendedName>
</protein>
<dbReference type="PANTHER" id="PTHR13939">
    <property type="entry name" value="NICOTINAMIDE-NUCLEOTIDE AMIDOHYDROLASE PNCC"/>
    <property type="match status" value="1"/>
</dbReference>
<dbReference type="Proteomes" id="UP000273977">
    <property type="component" value="Unassembled WGS sequence"/>
</dbReference>
<dbReference type="PANTHER" id="PTHR13939:SF0">
    <property type="entry name" value="NMN AMIDOHYDROLASE-LIKE PROTEIN YFAY"/>
    <property type="match status" value="1"/>
</dbReference>
<dbReference type="NCBIfam" id="TIGR00200">
    <property type="entry name" value="cinA_nterm"/>
    <property type="match status" value="1"/>
</dbReference>
<sequence length="409" mass="44697">MIAEIIAVGTELLMGQIANTNAQFIAKKLSELGIDHYIQTVVGDNPQRLMKVTAQAESRADILIFTGGLGPTRDDLTKQTIAEYLAEPLIIDKAGKAHIMETFKGRVMTDNNKAMALRFENGISFPNVVGQAVGTAIQKNDRTYILLPGPPSEMTAMFQHYVVDYLLSMEQAQLRLNSRYLHYFGIGESQLAATIDDFIMEQTNPSIAIYFGDYAVTVRLTAAGPDEAENEDKLDELSKELNQRLGEYYYGQGEGLGLNQVLVSYLKDQNKTIAFAESFTGGLAAKKLVDVPGASAVLNGSAVTYTGEAKHHVLGVKQETLDTVGMVSPGTAIQMAEGARKLYNSDIAISFTGVAGPDPMEGKDVGTVYIGIAEKGKETRVLQPNLRGRRENIQYRSVYTAYFDVLKNK</sequence>
<dbReference type="Pfam" id="PF18146">
    <property type="entry name" value="CinA_KH"/>
    <property type="match status" value="1"/>
</dbReference>
<accession>A0A3N4GHW4</accession>
<proteinExistence type="inferred from homology"/>
<keyword evidence="4" id="KW-1185">Reference proteome</keyword>
<dbReference type="OrthoDB" id="9801454at2"/>
<dbReference type="Pfam" id="PF00994">
    <property type="entry name" value="MoCF_biosynth"/>
    <property type="match status" value="1"/>
</dbReference>
<dbReference type="InterPro" id="IPR008135">
    <property type="entry name" value="Competence-induced_CinA"/>
</dbReference>